<feature type="compositionally biased region" description="Polar residues" evidence="1">
    <location>
        <begin position="69"/>
        <end position="87"/>
    </location>
</feature>
<reference evidence="2" key="1">
    <citation type="journal article" date="2007" name="PLoS ONE">
        <title>The first genome sequence of an elite grapevine cultivar (Pinot noir Vitis vinifera L.): coping with a highly heterozygous genome.</title>
        <authorList>
            <person name="Velasco R."/>
            <person name="Zharkikh A."/>
            <person name="Troggio M."/>
            <person name="Cartwright D.A."/>
            <person name="Cestaro A."/>
            <person name="Pruss D."/>
            <person name="Pindo M."/>
            <person name="FitzGerald L.M."/>
            <person name="Vezzulli S."/>
            <person name="Reid J."/>
            <person name="Malacarne G."/>
            <person name="Iliev D."/>
            <person name="Coppola G."/>
            <person name="Wardell B."/>
            <person name="Micheletti D."/>
            <person name="Macalma T."/>
            <person name="Facci M."/>
            <person name="Mitchell J.T."/>
            <person name="Perazzolli M."/>
            <person name="Eldredge G."/>
            <person name="Gatto P."/>
            <person name="Oyzerski R."/>
            <person name="Moretto M."/>
            <person name="Gutin N."/>
            <person name="Stefanini M."/>
            <person name="Chen Y."/>
            <person name="Segala C."/>
            <person name="Davenport C."/>
            <person name="Dematte L."/>
            <person name="Mraz A."/>
            <person name="Battilana J."/>
            <person name="Stormo K."/>
            <person name="Costa F."/>
            <person name="Tao Q."/>
            <person name="Si-Ammour A."/>
            <person name="Harkins T."/>
            <person name="Lackey A."/>
            <person name="Perbost C."/>
            <person name="Taillon B."/>
            <person name="Stella A."/>
            <person name="Solovyev V."/>
            <person name="Fawcett J.A."/>
            <person name="Sterck L."/>
            <person name="Vandepoele K."/>
            <person name="Grando S.M."/>
            <person name="Toppo S."/>
            <person name="Moser C."/>
            <person name="Lanchbury J."/>
            <person name="Bogden R."/>
            <person name="Skolnick M."/>
            <person name="Sgaramella V."/>
            <person name="Bhatnagar S.K."/>
            <person name="Fontana P."/>
            <person name="Gutin A."/>
            <person name="Van de Peer Y."/>
            <person name="Salamini F."/>
            <person name="Viola R."/>
        </authorList>
    </citation>
    <scope>NUCLEOTIDE SEQUENCE</scope>
</reference>
<protein>
    <submittedName>
        <fullName evidence="2">Uncharacterized protein</fullName>
    </submittedName>
</protein>
<feature type="region of interest" description="Disordered" evidence="1">
    <location>
        <begin position="43"/>
        <end position="87"/>
    </location>
</feature>
<evidence type="ECO:0000313" key="2">
    <source>
        <dbReference type="EMBL" id="CAN77129.1"/>
    </source>
</evidence>
<organism evidence="2">
    <name type="scientific">Vitis vinifera</name>
    <name type="common">Grape</name>
    <dbReference type="NCBI Taxonomy" id="29760"/>
    <lineage>
        <taxon>Eukaryota</taxon>
        <taxon>Viridiplantae</taxon>
        <taxon>Streptophyta</taxon>
        <taxon>Embryophyta</taxon>
        <taxon>Tracheophyta</taxon>
        <taxon>Spermatophyta</taxon>
        <taxon>Magnoliopsida</taxon>
        <taxon>eudicotyledons</taxon>
        <taxon>Gunneridae</taxon>
        <taxon>Pentapetalae</taxon>
        <taxon>rosids</taxon>
        <taxon>Vitales</taxon>
        <taxon>Vitaceae</taxon>
        <taxon>Viteae</taxon>
        <taxon>Vitis</taxon>
    </lineage>
</organism>
<dbReference type="AlphaFoldDB" id="A5BPT1"/>
<name>A5BPT1_VITVI</name>
<evidence type="ECO:0000256" key="1">
    <source>
        <dbReference type="SAM" id="MobiDB-lite"/>
    </source>
</evidence>
<sequence length="87" mass="9160">MLEATSTAPPTTPVVPLVAPATSEPFITISAIEFCAMPNLPGPSEPIPLAEETIPPEETTRAEVDVPIQRTQEPTIDASSPHDPTTT</sequence>
<gene>
    <name evidence="2" type="ORF">VITISV_022656</name>
</gene>
<proteinExistence type="predicted"/>
<dbReference type="EMBL" id="AM466865">
    <property type="protein sequence ID" value="CAN77129.1"/>
    <property type="molecule type" value="Genomic_DNA"/>
</dbReference>
<accession>A5BPT1</accession>